<dbReference type="GO" id="GO:0016740">
    <property type="term" value="F:transferase activity"/>
    <property type="evidence" value="ECO:0007669"/>
    <property type="project" value="UniProtKB-KW"/>
</dbReference>
<keyword evidence="2" id="KW-0808">Transferase</keyword>
<dbReference type="Proteomes" id="UP000265366">
    <property type="component" value="Unassembled WGS sequence"/>
</dbReference>
<accession>A0A3A1P9N5</accession>
<comment type="caution">
    <text evidence="2">The sequence shown here is derived from an EMBL/GenBank/DDBJ whole genome shotgun (WGS) entry which is preliminary data.</text>
</comment>
<reference evidence="2 3" key="1">
    <citation type="submission" date="2018-08" db="EMBL/GenBank/DDBJ databases">
        <title>Erythrobacter zhengii sp.nov., a bacterium isolated from deep-sea sediment.</title>
        <authorList>
            <person name="Fang C."/>
            <person name="Wu Y.-H."/>
            <person name="Sun C."/>
            <person name="Wang H."/>
            <person name="Cheng H."/>
            <person name="Meng F.-X."/>
            <person name="Wang C.-S."/>
            <person name="Xu X.-W."/>
        </authorList>
    </citation>
    <scope>NUCLEOTIDE SEQUENCE [LARGE SCALE GENOMIC DNA]</scope>
    <source>
        <strain evidence="2 3">CCTCC AB 2015396</strain>
    </source>
</reference>
<sequence>MLISVIMCTRNRARQLRHVLDSFVALRAPEGATWEMIVVDNGSTDETSAVIEAFADRLPLRRVWQPVAGLSNARNAGVAAAKGDYICWTDDDVELDPDWLAAYARAFQRYPDGTIFGGIVEPVYEIEPPAWMVENSGMLAVAFAKRDHGAIEGQLPTEQDLLPFGANFAVRAAEQRKFLYDANLGVSPNQKRLGEESAVLMAIAALGGSYYWIPSSRVRHLIPASRMSLEYIEVYYHSSGETWAYLSENDGFPIMGQAIPTEGARIFGVPIWLWCRSLRPAVAYKIKKTLKPRAVHWWLWNFTQKCKMRGARDYFRRAE</sequence>
<dbReference type="OrthoDB" id="9813349at2"/>
<evidence type="ECO:0000313" key="3">
    <source>
        <dbReference type="Proteomes" id="UP000265366"/>
    </source>
</evidence>
<proteinExistence type="predicted"/>
<dbReference type="SUPFAM" id="SSF53448">
    <property type="entry name" value="Nucleotide-diphospho-sugar transferases"/>
    <property type="match status" value="1"/>
</dbReference>
<dbReference type="PANTHER" id="PTHR43685:SF3">
    <property type="entry name" value="SLR2126 PROTEIN"/>
    <property type="match status" value="1"/>
</dbReference>
<dbReference type="InterPro" id="IPR050834">
    <property type="entry name" value="Glycosyltransf_2"/>
</dbReference>
<name>A0A3A1P9N5_9SPHN</name>
<feature type="domain" description="Glycosyltransferase 2-like" evidence="1">
    <location>
        <begin position="4"/>
        <end position="125"/>
    </location>
</feature>
<dbReference type="RefSeq" id="WP_119592379.1">
    <property type="nucleotide sequence ID" value="NZ_QXFM01000066.1"/>
</dbReference>
<gene>
    <name evidence="2" type="ORF">D2V17_07060</name>
</gene>
<dbReference type="PANTHER" id="PTHR43685">
    <property type="entry name" value="GLYCOSYLTRANSFERASE"/>
    <property type="match status" value="1"/>
</dbReference>
<dbReference type="EMBL" id="QXFM01000066">
    <property type="protein sequence ID" value="RIV88643.1"/>
    <property type="molecule type" value="Genomic_DNA"/>
</dbReference>
<evidence type="ECO:0000259" key="1">
    <source>
        <dbReference type="Pfam" id="PF00535"/>
    </source>
</evidence>
<dbReference type="Pfam" id="PF00535">
    <property type="entry name" value="Glycos_transf_2"/>
    <property type="match status" value="1"/>
</dbReference>
<dbReference type="InterPro" id="IPR001173">
    <property type="entry name" value="Glyco_trans_2-like"/>
</dbReference>
<evidence type="ECO:0000313" key="2">
    <source>
        <dbReference type="EMBL" id="RIV88643.1"/>
    </source>
</evidence>
<dbReference type="AlphaFoldDB" id="A0A3A1P9N5"/>
<dbReference type="Gene3D" id="3.90.550.10">
    <property type="entry name" value="Spore Coat Polysaccharide Biosynthesis Protein SpsA, Chain A"/>
    <property type="match status" value="1"/>
</dbReference>
<protein>
    <submittedName>
        <fullName evidence="2">Glycosyltransferase</fullName>
    </submittedName>
</protein>
<dbReference type="InterPro" id="IPR029044">
    <property type="entry name" value="Nucleotide-diphossugar_trans"/>
</dbReference>
<dbReference type="CDD" id="cd00761">
    <property type="entry name" value="Glyco_tranf_GTA_type"/>
    <property type="match status" value="1"/>
</dbReference>
<organism evidence="2 3">
    <name type="scientific">Aurantiacibacter xanthus</name>
    <dbReference type="NCBI Taxonomy" id="1784712"/>
    <lineage>
        <taxon>Bacteria</taxon>
        <taxon>Pseudomonadati</taxon>
        <taxon>Pseudomonadota</taxon>
        <taxon>Alphaproteobacteria</taxon>
        <taxon>Sphingomonadales</taxon>
        <taxon>Erythrobacteraceae</taxon>
        <taxon>Aurantiacibacter</taxon>
    </lineage>
</organism>
<keyword evidence="3" id="KW-1185">Reference proteome</keyword>